<evidence type="ECO:0000313" key="4">
    <source>
        <dbReference type="EMBL" id="RDK97181.1"/>
    </source>
</evidence>
<dbReference type="PRINTS" id="PR00420">
    <property type="entry name" value="RNGMNOXGNASE"/>
</dbReference>
<evidence type="ECO:0000256" key="1">
    <source>
        <dbReference type="ARBA" id="ARBA00038079"/>
    </source>
</evidence>
<dbReference type="InterPro" id="IPR002938">
    <property type="entry name" value="FAD-bd"/>
</dbReference>
<dbReference type="GO" id="GO:0071949">
    <property type="term" value="F:FAD binding"/>
    <property type="evidence" value="ECO:0007669"/>
    <property type="project" value="InterPro"/>
</dbReference>
<accession>A0A370R423</accession>
<dbReference type="AlphaFoldDB" id="A0A370R423"/>
<evidence type="ECO:0000256" key="2">
    <source>
        <dbReference type="ARBA" id="ARBA00040363"/>
    </source>
</evidence>
<dbReference type="NCBIfam" id="NF008519">
    <property type="entry name" value="PRK11445.1"/>
    <property type="match status" value="1"/>
</dbReference>
<dbReference type="InterPro" id="IPR050407">
    <property type="entry name" value="Geranylgeranyl_reductase"/>
</dbReference>
<dbReference type="Pfam" id="PF01494">
    <property type="entry name" value="FAD_binding_3"/>
    <property type="match status" value="1"/>
</dbReference>
<organism evidence="4 5">
    <name type="scientific">Enterobacillus tribolii</name>
    <dbReference type="NCBI Taxonomy" id="1487935"/>
    <lineage>
        <taxon>Bacteria</taxon>
        <taxon>Pseudomonadati</taxon>
        <taxon>Pseudomonadota</taxon>
        <taxon>Gammaproteobacteria</taxon>
        <taxon>Enterobacterales</taxon>
        <taxon>Hafniaceae</taxon>
        <taxon>Enterobacillus</taxon>
    </lineage>
</organism>
<dbReference type="SUPFAM" id="SSF51905">
    <property type="entry name" value="FAD/NAD(P)-binding domain"/>
    <property type="match status" value="1"/>
</dbReference>
<dbReference type="Gene3D" id="3.50.50.60">
    <property type="entry name" value="FAD/NAD(P)-binding domain"/>
    <property type="match status" value="1"/>
</dbReference>
<sequence length="355" mass="40214">MNDYDIAIIGLGPAGATLARLLDSRLRVIALDKKRDNGDEGFQKPCGGLLATDAQRGFIRFNLNLPTDVLANPQIFSVKTYDLNTRLIRNYQRTYVNINRHPFDLWLKTLIPPAVDVRHDTLCRRIGRLDDGRYRVTFSQNGREEVITARYLIGADGANSMIRRNLYPDHHIRQYLAVQQWFPDRHPVPFYSCIFDAALTDCYAWSISKDGYFIIGGAFPLKSATANFEQMKAKLGGFGFRFGEAVKSEKCIVLCPSRFCDFRCGQDNVFLIGEAAGFISASSLEGISYAFDSSEILSRLLNHADDGSNLNRRYWAATRRLRLKLYGKILKAAVLTSPLLRKWIMRSKISHIAVE</sequence>
<dbReference type="EMBL" id="QRAP01000001">
    <property type="protein sequence ID" value="RDK97181.1"/>
    <property type="molecule type" value="Genomic_DNA"/>
</dbReference>
<feature type="domain" description="FAD-binding" evidence="3">
    <location>
        <begin position="133"/>
        <end position="166"/>
    </location>
</feature>
<dbReference type="RefSeq" id="WP_115456922.1">
    <property type="nucleotide sequence ID" value="NZ_QRAP01000001.1"/>
</dbReference>
<comment type="similarity">
    <text evidence="1">Belongs to the CbrA family.</text>
</comment>
<dbReference type="Proteomes" id="UP000254848">
    <property type="component" value="Unassembled WGS sequence"/>
</dbReference>
<gene>
    <name evidence="4" type="ORF">C8D90_101626</name>
</gene>
<protein>
    <recommendedName>
        <fullName evidence="2">Protein CbrA</fullName>
    </recommendedName>
</protein>
<dbReference type="OrthoDB" id="103324at2"/>
<keyword evidence="5" id="KW-1185">Reference proteome</keyword>
<evidence type="ECO:0000259" key="3">
    <source>
        <dbReference type="Pfam" id="PF01494"/>
    </source>
</evidence>
<name>A0A370R423_9GAMM</name>
<dbReference type="PANTHER" id="PTHR42685">
    <property type="entry name" value="GERANYLGERANYL DIPHOSPHATE REDUCTASE"/>
    <property type="match status" value="1"/>
</dbReference>
<evidence type="ECO:0000313" key="5">
    <source>
        <dbReference type="Proteomes" id="UP000254848"/>
    </source>
</evidence>
<comment type="caution">
    <text evidence="4">The sequence shown here is derived from an EMBL/GenBank/DDBJ whole genome shotgun (WGS) entry which is preliminary data.</text>
</comment>
<proteinExistence type="inferred from homology"/>
<dbReference type="PANTHER" id="PTHR42685:SF22">
    <property type="entry name" value="CONDITIONED MEDIUM FACTOR RECEPTOR 1"/>
    <property type="match status" value="1"/>
</dbReference>
<dbReference type="InterPro" id="IPR036188">
    <property type="entry name" value="FAD/NAD-bd_sf"/>
</dbReference>
<reference evidence="4 5" key="1">
    <citation type="submission" date="2018-07" db="EMBL/GenBank/DDBJ databases">
        <title>Genomic Encyclopedia of Type Strains, Phase IV (KMG-IV): sequencing the most valuable type-strain genomes for metagenomic binning, comparative biology and taxonomic classification.</title>
        <authorList>
            <person name="Goeker M."/>
        </authorList>
    </citation>
    <scope>NUCLEOTIDE SEQUENCE [LARGE SCALE GENOMIC DNA]</scope>
    <source>
        <strain evidence="4 5">DSM 103736</strain>
    </source>
</reference>